<keyword evidence="2" id="KW-1185">Reference proteome</keyword>
<evidence type="ECO:0000313" key="1">
    <source>
        <dbReference type="EMBL" id="KAI5661534.1"/>
    </source>
</evidence>
<dbReference type="EMBL" id="CM044705">
    <property type="protein sequence ID" value="KAI5661534.1"/>
    <property type="molecule type" value="Genomic_DNA"/>
</dbReference>
<name>A0ACC0ALT4_CATRO</name>
<evidence type="ECO:0000313" key="2">
    <source>
        <dbReference type="Proteomes" id="UP001060085"/>
    </source>
</evidence>
<dbReference type="Proteomes" id="UP001060085">
    <property type="component" value="Linkage Group LG05"/>
</dbReference>
<gene>
    <name evidence="1" type="ORF">M9H77_20857</name>
</gene>
<reference evidence="2" key="1">
    <citation type="journal article" date="2023" name="Nat. Plants">
        <title>Single-cell RNA sequencing provides a high-resolution roadmap for understanding the multicellular compartmentation of specialized metabolism.</title>
        <authorList>
            <person name="Sun S."/>
            <person name="Shen X."/>
            <person name="Li Y."/>
            <person name="Li Y."/>
            <person name="Wang S."/>
            <person name="Li R."/>
            <person name="Zhang H."/>
            <person name="Shen G."/>
            <person name="Guo B."/>
            <person name="Wei J."/>
            <person name="Xu J."/>
            <person name="St-Pierre B."/>
            <person name="Chen S."/>
            <person name="Sun C."/>
        </authorList>
    </citation>
    <scope>NUCLEOTIDE SEQUENCE [LARGE SCALE GENOMIC DNA]</scope>
</reference>
<organism evidence="1 2">
    <name type="scientific">Catharanthus roseus</name>
    <name type="common">Madagascar periwinkle</name>
    <name type="synonym">Vinca rosea</name>
    <dbReference type="NCBI Taxonomy" id="4058"/>
    <lineage>
        <taxon>Eukaryota</taxon>
        <taxon>Viridiplantae</taxon>
        <taxon>Streptophyta</taxon>
        <taxon>Embryophyta</taxon>
        <taxon>Tracheophyta</taxon>
        <taxon>Spermatophyta</taxon>
        <taxon>Magnoliopsida</taxon>
        <taxon>eudicotyledons</taxon>
        <taxon>Gunneridae</taxon>
        <taxon>Pentapetalae</taxon>
        <taxon>asterids</taxon>
        <taxon>lamiids</taxon>
        <taxon>Gentianales</taxon>
        <taxon>Apocynaceae</taxon>
        <taxon>Rauvolfioideae</taxon>
        <taxon>Vinceae</taxon>
        <taxon>Catharanthinae</taxon>
        <taxon>Catharanthus</taxon>
    </lineage>
</organism>
<sequence>MTLVQNPLDTSKQYGLKAEGGIWLVESTNLTIINNCNDTIWPGIAPNNNISPPDNTTTTSGGFALKPGQSAVFSAPPGWNGRIWGRTGCNFDKTGTGSKCQTGDCGGTEKCISPGQPPASIAQFAFGETDYYDVSLVDGFNLPIVIKPLNKNCSTAGCDSDLKTNCPSELAVGGGSNGQTIACNSACNVFNTDEYCCRGAFNTPLTCKPTNYSTIFKKACPAAYSYAYDDQSIITCSATDYIVSFCSSRNQTQCTYHDKNLYCSKSKGLRLSIQAWQILMLVLPAVINLLVMFS</sequence>
<accession>A0ACC0ALT4</accession>
<comment type="caution">
    <text evidence="1">The sequence shown here is derived from an EMBL/GenBank/DDBJ whole genome shotgun (WGS) entry which is preliminary data.</text>
</comment>
<protein>
    <submittedName>
        <fullName evidence="1">Uncharacterized protein</fullName>
    </submittedName>
</protein>
<proteinExistence type="predicted"/>